<reference evidence="1" key="1">
    <citation type="submission" date="2021-03" db="EMBL/GenBank/DDBJ databases">
        <title>Evolutionary priming and transition to the ectomycorrhizal habit in an iconic lineage of mushroom-forming fungi: is preadaptation a requirement?</title>
        <authorList>
            <consortium name="DOE Joint Genome Institute"/>
            <person name="Looney B.P."/>
            <person name="Miyauchi S."/>
            <person name="Morin E."/>
            <person name="Drula E."/>
            <person name="Courty P.E."/>
            <person name="Chicoki N."/>
            <person name="Fauchery L."/>
            <person name="Kohler A."/>
            <person name="Kuo A."/>
            <person name="LaButti K."/>
            <person name="Pangilinan J."/>
            <person name="Lipzen A."/>
            <person name="Riley R."/>
            <person name="Andreopoulos W."/>
            <person name="He G."/>
            <person name="Johnson J."/>
            <person name="Barry K.W."/>
            <person name="Grigoriev I.V."/>
            <person name="Nagy L."/>
            <person name="Hibbett D."/>
            <person name="Henrissat B."/>
            <person name="Matheny P.B."/>
            <person name="Labbe J."/>
            <person name="Martin A.F."/>
        </authorList>
    </citation>
    <scope>NUCLEOTIDE SEQUENCE</scope>
    <source>
        <strain evidence="1">BPL698</strain>
    </source>
</reference>
<evidence type="ECO:0000313" key="2">
    <source>
        <dbReference type="Proteomes" id="UP001207468"/>
    </source>
</evidence>
<keyword evidence="2" id="KW-1185">Reference proteome</keyword>
<comment type="caution">
    <text evidence="1">The sequence shown here is derived from an EMBL/GenBank/DDBJ whole genome shotgun (WGS) entry which is preliminary data.</text>
</comment>
<organism evidence="1 2">
    <name type="scientific">Russula earlei</name>
    <dbReference type="NCBI Taxonomy" id="71964"/>
    <lineage>
        <taxon>Eukaryota</taxon>
        <taxon>Fungi</taxon>
        <taxon>Dikarya</taxon>
        <taxon>Basidiomycota</taxon>
        <taxon>Agaricomycotina</taxon>
        <taxon>Agaricomycetes</taxon>
        <taxon>Russulales</taxon>
        <taxon>Russulaceae</taxon>
        <taxon>Russula</taxon>
    </lineage>
</organism>
<accession>A0ACC0UAH8</accession>
<gene>
    <name evidence="1" type="ORF">F5148DRAFT_1375796</name>
</gene>
<dbReference type="EMBL" id="JAGFNK010000089">
    <property type="protein sequence ID" value="KAI9508476.1"/>
    <property type="molecule type" value="Genomic_DNA"/>
</dbReference>
<name>A0ACC0UAH8_9AGAM</name>
<evidence type="ECO:0000313" key="1">
    <source>
        <dbReference type="EMBL" id="KAI9508476.1"/>
    </source>
</evidence>
<proteinExistence type="predicted"/>
<dbReference type="Proteomes" id="UP001207468">
    <property type="component" value="Unassembled WGS sequence"/>
</dbReference>
<sequence>MTELPSHTARDPPLPTVERHAKTLDVDIKNGKVIFRQRPMSFEKMTETMQEMVNFREWLESRTQRREPPLTQIPESYWPLVAKFTQESDKTITALSKHIQQELAPHNDEIFESLTSVLPLSPIEDVVKLLAARVNYGIESPLTKTPAALCVWRWELKQEYLGYLPKVSREKVDARLADRIQYKKDLQAMFDSEHVSSFSNEVVIDASDDQLFEKAVNPDGDDNQTTVRKPDHPRVSVDPVRAVEKAAKLKERGEKKAAKAEKERKVKESQEKARSMMASFFGKQKASSASTSPSKGPDSSLPEFDRVFRPFMLKKDAELAPINWFQDAKRRKTNVEAHVIVIDADDDDDDDDVEMRSPEPDPNVSTREQLRRALSGCPSLPISCCSSDTVRSIMTRLSEAEVSDDTTTVRSLLSELQDRSRIPAKYDSGEEWGEEEEGGGDDVLGDSDDEREDEEESDDLDGWLVDGDDDEDSSKSKRKAVKEKGKETDGEAKAKKRKVVVPLVPFVKGPCLEAEIGVCPYEPFNQYRIQLFNDAPYPLNPFTFVSTPVDARDGPGPTTASTSGANPQSQFVMPALPPHIVSSNTPTSGAASVNGQPSQAKRPRTTPKNPFPDVHLPFLKEKVASMATNSLIALVEALHLDLKTHRVKKNAIEAKIREICVKDQRHVWSLKTDTESPSLEVPAPP</sequence>
<protein>
    <submittedName>
        <fullName evidence="1">Uncharacterized protein</fullName>
    </submittedName>
</protein>